<organism evidence="1 2">
    <name type="scientific">Aspergillus brunneoviolaceus CBS 621.78</name>
    <dbReference type="NCBI Taxonomy" id="1450534"/>
    <lineage>
        <taxon>Eukaryota</taxon>
        <taxon>Fungi</taxon>
        <taxon>Dikarya</taxon>
        <taxon>Ascomycota</taxon>
        <taxon>Pezizomycotina</taxon>
        <taxon>Eurotiomycetes</taxon>
        <taxon>Eurotiomycetidae</taxon>
        <taxon>Eurotiales</taxon>
        <taxon>Aspergillaceae</taxon>
        <taxon>Aspergillus</taxon>
        <taxon>Aspergillus subgen. Circumdati</taxon>
    </lineage>
</organism>
<accession>A0ACD1FRH9</accession>
<sequence length="61" mass="6958">GTGDNFYKQGQLLPENLEKAAREAGVEGIKVRYQPDYDHSYYTMATFSDDHVEHAAKYLFA</sequence>
<evidence type="ECO:0000313" key="2">
    <source>
        <dbReference type="Proteomes" id="UP000249057"/>
    </source>
</evidence>
<feature type="non-terminal residue" evidence="1">
    <location>
        <position position="1"/>
    </location>
</feature>
<gene>
    <name evidence="1" type="ORF">BO95DRAFT_469595</name>
</gene>
<evidence type="ECO:0000313" key="1">
    <source>
        <dbReference type="EMBL" id="RAH39581.1"/>
    </source>
</evidence>
<name>A0ACD1FRH9_9EURO</name>
<keyword evidence="2" id="KW-1185">Reference proteome</keyword>
<dbReference type="Proteomes" id="UP000249057">
    <property type="component" value="Unassembled WGS sequence"/>
</dbReference>
<dbReference type="EMBL" id="KZ825451">
    <property type="protein sequence ID" value="RAH39581.1"/>
    <property type="molecule type" value="Genomic_DNA"/>
</dbReference>
<protein>
    <submittedName>
        <fullName evidence="1">Uncharacterized protein</fullName>
    </submittedName>
</protein>
<proteinExistence type="predicted"/>
<reference evidence="1" key="1">
    <citation type="submission" date="2018-02" db="EMBL/GenBank/DDBJ databases">
        <title>The genomes of Aspergillus section Nigri reveals drivers in fungal speciation.</title>
        <authorList>
            <consortium name="DOE Joint Genome Institute"/>
            <person name="Vesth T.C."/>
            <person name="Nybo J."/>
            <person name="Theobald S."/>
            <person name="Brandl J."/>
            <person name="Frisvad J.C."/>
            <person name="Nielsen K.F."/>
            <person name="Lyhne E.K."/>
            <person name="Kogle M.E."/>
            <person name="Kuo A."/>
            <person name="Riley R."/>
            <person name="Clum A."/>
            <person name="Nolan M."/>
            <person name="Lipzen A."/>
            <person name="Salamov A."/>
            <person name="Henrissat B."/>
            <person name="Wiebenga A."/>
            <person name="De vries R.P."/>
            <person name="Grigoriev I.V."/>
            <person name="Mortensen U.H."/>
            <person name="Andersen M.R."/>
            <person name="Baker S.E."/>
        </authorList>
    </citation>
    <scope>NUCLEOTIDE SEQUENCE</scope>
    <source>
        <strain evidence="1">CBS 621.78</strain>
    </source>
</reference>